<organism evidence="1 2">
    <name type="scientific">Larimichthys crocea</name>
    <name type="common">Large yellow croaker</name>
    <name type="synonym">Pseudosciaena crocea</name>
    <dbReference type="NCBI Taxonomy" id="215358"/>
    <lineage>
        <taxon>Eukaryota</taxon>
        <taxon>Metazoa</taxon>
        <taxon>Chordata</taxon>
        <taxon>Craniata</taxon>
        <taxon>Vertebrata</taxon>
        <taxon>Euteleostomi</taxon>
        <taxon>Actinopterygii</taxon>
        <taxon>Neopterygii</taxon>
        <taxon>Teleostei</taxon>
        <taxon>Neoteleostei</taxon>
        <taxon>Acanthomorphata</taxon>
        <taxon>Eupercaria</taxon>
        <taxon>Sciaenidae</taxon>
        <taxon>Larimichthys</taxon>
    </lineage>
</organism>
<comment type="caution">
    <text evidence="1">The sequence shown here is derived from an EMBL/GenBank/DDBJ whole genome shotgun (WGS) entry which is preliminary data.</text>
</comment>
<protein>
    <submittedName>
        <fullName evidence="1">Uncharacterized protein</fullName>
    </submittedName>
</protein>
<name>A0ACD3RCF7_LARCR</name>
<keyword evidence="2" id="KW-1185">Reference proteome</keyword>
<dbReference type="Proteomes" id="UP000793456">
    <property type="component" value="Chromosome VII"/>
</dbReference>
<evidence type="ECO:0000313" key="1">
    <source>
        <dbReference type="EMBL" id="TMS17156.1"/>
    </source>
</evidence>
<evidence type="ECO:0000313" key="2">
    <source>
        <dbReference type="Proteomes" id="UP000793456"/>
    </source>
</evidence>
<accession>A0ACD3RCF7</accession>
<proteinExistence type="predicted"/>
<gene>
    <name evidence="1" type="ORF">E3U43_001225</name>
</gene>
<reference evidence="1" key="1">
    <citation type="submission" date="2018-11" db="EMBL/GenBank/DDBJ databases">
        <title>The sequence and de novo assembly of Larimichthys crocea genome using PacBio and Hi-C technologies.</title>
        <authorList>
            <person name="Xu P."/>
            <person name="Chen B."/>
            <person name="Zhou Z."/>
            <person name="Ke Q."/>
            <person name="Wu Y."/>
            <person name="Bai H."/>
            <person name="Pu F."/>
        </authorList>
    </citation>
    <scope>NUCLEOTIDE SEQUENCE</scope>
    <source>
        <tissue evidence="1">Muscle</tissue>
    </source>
</reference>
<dbReference type="EMBL" id="CM011680">
    <property type="protein sequence ID" value="TMS17156.1"/>
    <property type="molecule type" value="Genomic_DNA"/>
</dbReference>
<sequence length="524" mass="57311">MDSDDEAGSEVPTVSATVSGPPNPELKKLLVFKVYKRRWFVLLVFCLINCSNATIWLTFAPVANQSAQHLKVGLEEINWLSLVYMVVAIPLSFGTTWMLDTFGLRITLILGSWLNMFGAMVRFCGVLPSEKIQVLYPVVMLGQTLGALAQPLIIFAPTKLAALWFPDHQRATANMIASMSNPLGILLANLISPMVAKTSGQIPALLIAYAVPACITCFVATVGIRSSCPPTPPSASAEFSNSEPFVQGLKLLLKNKNYLVLLVCFGAGIAVFTCFSTLLEQILCVNGYTNDFAGLCGGLFIAFGIVGAGALGLYVDKTKKFNESVKINMCFSTLACIAFAVVSQLRDQNVAVAAVCSLFGFFGFAIYPVAMELSVECSYPVGEATSAGLIFISGQVQSVLYIIVLQALTRRLADSPTSTCGSAVLSWRVPMLVMAGLSTLFTCCFVVFFHTRYRRTGDGDEQREQRFDTHRARPERAGVKLLRQTETETDCVLFKPRHSCFILFYDIGAFRVASFQYFNTLKYF</sequence>